<keyword evidence="4" id="KW-0460">Magnesium</keyword>
<evidence type="ECO:0000313" key="7">
    <source>
        <dbReference type="Proteomes" id="UP001321450"/>
    </source>
</evidence>
<comment type="cofactor">
    <cofactor evidence="1">
        <name>Mg(2+)</name>
        <dbReference type="ChEBI" id="CHEBI:18420"/>
    </cofactor>
</comment>
<proteinExistence type="inferred from homology"/>
<accession>A0AAU9CHZ1</accession>
<evidence type="ECO:0000256" key="5">
    <source>
        <dbReference type="ARBA" id="ARBA00039666"/>
    </source>
</evidence>
<protein>
    <recommendedName>
        <fullName evidence="5">Haloacid dehalogenase-like hydrolase domain-containing protein 2</fullName>
    </recommendedName>
</protein>
<reference evidence="7" key="1">
    <citation type="journal article" date="2024" name="Int. J. Syst. Evol. Microbiol.">
        <title>Methylomarinovum tepidoasis sp. nov., a moderately thermophilic methanotroph of the family Methylothermaceae isolated from a deep-sea hydrothermal field.</title>
        <authorList>
            <person name="Hirayama H."/>
            <person name="Takaki Y."/>
            <person name="Abe M."/>
            <person name="Miyazaki M."/>
            <person name="Uematsu K."/>
            <person name="Matsui Y."/>
            <person name="Takai K."/>
        </authorList>
    </citation>
    <scope>NUCLEOTIDE SEQUENCE [LARGE SCALE GENOMIC DNA]</scope>
    <source>
        <strain evidence="7">IN45</strain>
    </source>
</reference>
<dbReference type="Proteomes" id="UP001321450">
    <property type="component" value="Chromosome"/>
</dbReference>
<dbReference type="Pfam" id="PF13242">
    <property type="entry name" value="Hydrolase_like"/>
    <property type="match status" value="1"/>
</dbReference>
<dbReference type="GO" id="GO:0005737">
    <property type="term" value="C:cytoplasm"/>
    <property type="evidence" value="ECO:0007669"/>
    <property type="project" value="TreeGrafter"/>
</dbReference>
<dbReference type="Pfam" id="PF13344">
    <property type="entry name" value="Hydrolase_6"/>
    <property type="match status" value="1"/>
</dbReference>
<dbReference type="InterPro" id="IPR006355">
    <property type="entry name" value="LHPP/HDHD2"/>
</dbReference>
<dbReference type="RefSeq" id="WP_286291200.1">
    <property type="nucleotide sequence ID" value="NZ_AP024718.1"/>
</dbReference>
<dbReference type="InterPro" id="IPR006357">
    <property type="entry name" value="HAD-SF_hydro_IIA"/>
</dbReference>
<dbReference type="GO" id="GO:0046872">
    <property type="term" value="F:metal ion binding"/>
    <property type="evidence" value="ECO:0007669"/>
    <property type="project" value="UniProtKB-KW"/>
</dbReference>
<dbReference type="KEGG" id="meiy:MIN45_P1341"/>
<dbReference type="NCBIfam" id="TIGR01458">
    <property type="entry name" value="HAD-SF-IIA-hyp3"/>
    <property type="match status" value="1"/>
</dbReference>
<name>A0AAU9CHZ1_9GAMM</name>
<evidence type="ECO:0000256" key="1">
    <source>
        <dbReference type="ARBA" id="ARBA00001946"/>
    </source>
</evidence>
<sequence>MTDFSRIRGLLLDLDGVFYVGDQVIAGTREVLPLLRRHYICRFITNTSTRSLDSLHAKLTRLGFEVAREEIFSAPQAVLRFLQAQGTPVCHLLLANDVRRDFAFFPQSDARADYVVVGDIGERWNYAILNRAFNLLFAGAELLAVHKNRFWQTETGLKMDIGGFVAALEYASNKEARIFGKPAPDFFRMALEDMGLPPEAAAVVGDDIETDIGGGQQVGLTGILVKTGKYREAFVRASRVRPDAVIDSIRELPALLGIR</sequence>
<dbReference type="PANTHER" id="PTHR19288">
    <property type="entry name" value="4-NITROPHENYLPHOSPHATASE-RELATED"/>
    <property type="match status" value="1"/>
</dbReference>
<organism evidence="6 7">
    <name type="scientific">Methylomarinovum tepidoasis</name>
    <dbReference type="NCBI Taxonomy" id="2840183"/>
    <lineage>
        <taxon>Bacteria</taxon>
        <taxon>Pseudomonadati</taxon>
        <taxon>Pseudomonadota</taxon>
        <taxon>Gammaproteobacteria</taxon>
        <taxon>Methylococcales</taxon>
        <taxon>Methylothermaceae</taxon>
        <taxon>Methylomarinovum</taxon>
    </lineage>
</organism>
<dbReference type="SUPFAM" id="SSF56784">
    <property type="entry name" value="HAD-like"/>
    <property type="match status" value="1"/>
</dbReference>
<keyword evidence="3" id="KW-0479">Metal-binding</keyword>
<dbReference type="AlphaFoldDB" id="A0AAU9CHZ1"/>
<comment type="similarity">
    <text evidence="2">Belongs to the HAD-like hydrolase superfamily.</text>
</comment>
<dbReference type="InterPro" id="IPR036412">
    <property type="entry name" value="HAD-like_sf"/>
</dbReference>
<evidence type="ECO:0000256" key="2">
    <source>
        <dbReference type="ARBA" id="ARBA00007958"/>
    </source>
</evidence>
<keyword evidence="6" id="KW-0378">Hydrolase</keyword>
<gene>
    <name evidence="6" type="ORF">MIN45_P1341</name>
</gene>
<dbReference type="PANTHER" id="PTHR19288:SF46">
    <property type="entry name" value="HALOACID DEHALOGENASE-LIKE HYDROLASE DOMAIN-CONTAINING PROTEIN 2"/>
    <property type="match status" value="1"/>
</dbReference>
<evidence type="ECO:0000313" key="6">
    <source>
        <dbReference type="EMBL" id="BCX88971.1"/>
    </source>
</evidence>
<dbReference type="NCBIfam" id="TIGR01460">
    <property type="entry name" value="HAD-SF-IIA"/>
    <property type="match status" value="1"/>
</dbReference>
<evidence type="ECO:0000256" key="3">
    <source>
        <dbReference type="ARBA" id="ARBA00022723"/>
    </source>
</evidence>
<dbReference type="InterPro" id="IPR023214">
    <property type="entry name" value="HAD_sf"/>
</dbReference>
<evidence type="ECO:0000256" key="4">
    <source>
        <dbReference type="ARBA" id="ARBA00022842"/>
    </source>
</evidence>
<dbReference type="EMBL" id="AP024718">
    <property type="protein sequence ID" value="BCX88971.1"/>
    <property type="molecule type" value="Genomic_DNA"/>
</dbReference>
<keyword evidence="7" id="KW-1185">Reference proteome</keyword>
<dbReference type="GO" id="GO:0016791">
    <property type="term" value="F:phosphatase activity"/>
    <property type="evidence" value="ECO:0007669"/>
    <property type="project" value="InterPro"/>
</dbReference>
<dbReference type="Gene3D" id="3.40.50.1000">
    <property type="entry name" value="HAD superfamily/HAD-like"/>
    <property type="match status" value="2"/>
</dbReference>